<evidence type="ECO:0000256" key="5">
    <source>
        <dbReference type="ARBA" id="ARBA00022989"/>
    </source>
</evidence>
<keyword evidence="4 7" id="KW-0812">Transmembrane</keyword>
<dbReference type="Pfam" id="PF02687">
    <property type="entry name" value="FtsX"/>
    <property type="match status" value="1"/>
</dbReference>
<keyword evidence="3" id="KW-1003">Cell membrane</keyword>
<keyword evidence="10" id="KW-1185">Reference proteome</keyword>
<dbReference type="EMBL" id="JACKXD010000003">
    <property type="protein sequence ID" value="MBB6646589.1"/>
    <property type="molecule type" value="Genomic_DNA"/>
</dbReference>
<dbReference type="PANTHER" id="PTHR43738">
    <property type="entry name" value="ABC TRANSPORTER, MEMBRANE PROTEIN"/>
    <property type="match status" value="1"/>
</dbReference>
<feature type="transmembrane region" description="Helical" evidence="7">
    <location>
        <begin position="331"/>
        <end position="353"/>
    </location>
</feature>
<dbReference type="GO" id="GO:0005886">
    <property type="term" value="C:plasma membrane"/>
    <property type="evidence" value="ECO:0007669"/>
    <property type="project" value="UniProtKB-SubCell"/>
</dbReference>
<dbReference type="AlphaFoldDB" id="A0A7J9SKE5"/>
<dbReference type="Proteomes" id="UP000546257">
    <property type="component" value="Unassembled WGS sequence"/>
</dbReference>
<evidence type="ECO:0000256" key="6">
    <source>
        <dbReference type="ARBA" id="ARBA00023136"/>
    </source>
</evidence>
<gene>
    <name evidence="9" type="ORF">H5V44_09870</name>
</gene>
<dbReference type="RefSeq" id="WP_185192954.1">
    <property type="nucleotide sequence ID" value="NZ_JACKXD010000003.1"/>
</dbReference>
<feature type="domain" description="ABC3 transporter permease C-terminal" evidence="8">
    <location>
        <begin position="283"/>
        <end position="401"/>
    </location>
</feature>
<evidence type="ECO:0000313" key="9">
    <source>
        <dbReference type="EMBL" id="MBB6646589.1"/>
    </source>
</evidence>
<proteinExistence type="predicted"/>
<feature type="transmembrane region" description="Helical" evidence="7">
    <location>
        <begin position="25"/>
        <end position="51"/>
    </location>
</feature>
<evidence type="ECO:0000256" key="1">
    <source>
        <dbReference type="ARBA" id="ARBA00004651"/>
    </source>
</evidence>
<protein>
    <submittedName>
        <fullName evidence="9">ABC transporter permease</fullName>
    </submittedName>
</protein>
<evidence type="ECO:0000256" key="3">
    <source>
        <dbReference type="ARBA" id="ARBA00022475"/>
    </source>
</evidence>
<evidence type="ECO:0000259" key="8">
    <source>
        <dbReference type="Pfam" id="PF02687"/>
    </source>
</evidence>
<dbReference type="InterPro" id="IPR051125">
    <property type="entry name" value="ABC-4/HrtB_transporter"/>
</dbReference>
<sequence>MWGTRTASLLRLGGRRLLGRLRGEAPAGVVLAVCGVAVTVAFVVAITGLSLGLASQTTVQSDDVDFWVVPESGSSTLVADTDGPRLGAVHDVSARVAADDRVTYATPVLLGLLNVTNPATDDSAYVLLVGVIPPPDGATTQVFGLSTAPLAPGDPHYANGDYDGRWTGELVVSDGAAGLLNASNGSRLTTAGREFTVQRVEGGGPTTGAGTVPVALGHLAEVQAVAGATDGDQADQLLVATTDAGVRPVLEGLYPSTDVVTRSGLGAAQVSQSGLPRALAAAAFVVALAVGGLLVATLMGLEVTGDRRALATLGALGFSTRSRATVVAGETITLTLLGGLVGVAVGAVLVRVINALSTRFLGVAELASFPPILAGYGVVITVLIGLLAAPYPVWLSIRTDPVEVMSG</sequence>
<name>A0A7J9SKE5_9EURY</name>
<evidence type="ECO:0000313" key="10">
    <source>
        <dbReference type="Proteomes" id="UP000546257"/>
    </source>
</evidence>
<dbReference type="InterPro" id="IPR003838">
    <property type="entry name" value="ABC3_permease_C"/>
</dbReference>
<keyword evidence="5 7" id="KW-1133">Transmembrane helix</keyword>
<dbReference type="PANTHER" id="PTHR43738:SF1">
    <property type="entry name" value="HEMIN TRANSPORT SYSTEM PERMEASE PROTEIN HRTB-RELATED"/>
    <property type="match status" value="1"/>
</dbReference>
<reference evidence="9 10" key="1">
    <citation type="submission" date="2020-08" db="EMBL/GenBank/DDBJ databases">
        <authorList>
            <person name="Seo M.-J."/>
        </authorList>
    </citation>
    <scope>NUCLEOTIDE SEQUENCE [LARGE SCALE GENOMIC DNA]</scope>
    <source>
        <strain evidence="9 10">MBLA0160</strain>
    </source>
</reference>
<evidence type="ECO:0000256" key="4">
    <source>
        <dbReference type="ARBA" id="ARBA00022692"/>
    </source>
</evidence>
<accession>A0A7J9SKE5</accession>
<feature type="transmembrane region" description="Helical" evidence="7">
    <location>
        <begin position="373"/>
        <end position="395"/>
    </location>
</feature>
<keyword evidence="2" id="KW-0813">Transport</keyword>
<evidence type="ECO:0000256" key="2">
    <source>
        <dbReference type="ARBA" id="ARBA00022448"/>
    </source>
</evidence>
<evidence type="ECO:0000256" key="7">
    <source>
        <dbReference type="SAM" id="Phobius"/>
    </source>
</evidence>
<keyword evidence="6 7" id="KW-0472">Membrane</keyword>
<comment type="caution">
    <text evidence="9">The sequence shown here is derived from an EMBL/GenBank/DDBJ whole genome shotgun (WGS) entry which is preliminary data.</text>
</comment>
<organism evidence="9 10">
    <name type="scientific">Halobellus ruber</name>
    <dbReference type="NCBI Taxonomy" id="2761102"/>
    <lineage>
        <taxon>Archaea</taxon>
        <taxon>Methanobacteriati</taxon>
        <taxon>Methanobacteriota</taxon>
        <taxon>Stenosarchaea group</taxon>
        <taxon>Halobacteria</taxon>
        <taxon>Halobacteriales</taxon>
        <taxon>Haloferacaceae</taxon>
        <taxon>Halobellus</taxon>
    </lineage>
</organism>
<feature type="transmembrane region" description="Helical" evidence="7">
    <location>
        <begin position="278"/>
        <end position="301"/>
    </location>
</feature>
<comment type="subcellular location">
    <subcellularLocation>
        <location evidence="1">Cell membrane</location>
        <topology evidence="1">Multi-pass membrane protein</topology>
    </subcellularLocation>
</comment>